<reference evidence="11 12" key="1">
    <citation type="submission" date="2023-02" db="EMBL/GenBank/DDBJ databases">
        <title>Genome sequencing required for Actinomycetospora new species description.</title>
        <authorList>
            <person name="Saimee Y."/>
            <person name="Duangmal K."/>
        </authorList>
    </citation>
    <scope>NUCLEOTIDE SEQUENCE [LARGE SCALE GENOMIC DNA]</scope>
    <source>
        <strain evidence="11 12">DW7H6</strain>
    </source>
</reference>
<keyword evidence="5 11" id="KW-0418">Kinase</keyword>
<name>A0ABT5T3P3_9PSEU</name>
<dbReference type="PROSITE" id="PS50011">
    <property type="entry name" value="PROTEIN_KINASE_DOM"/>
    <property type="match status" value="1"/>
</dbReference>
<feature type="compositionally biased region" description="Pro residues" evidence="8">
    <location>
        <begin position="355"/>
        <end position="366"/>
    </location>
</feature>
<feature type="compositionally biased region" description="Low complexity" evidence="8">
    <location>
        <begin position="298"/>
        <end position="318"/>
    </location>
</feature>
<dbReference type="EMBL" id="JAQZAO010000022">
    <property type="protein sequence ID" value="MDD7969320.1"/>
    <property type="molecule type" value="Genomic_DNA"/>
</dbReference>
<dbReference type="InterPro" id="IPR011009">
    <property type="entry name" value="Kinase-like_dom_sf"/>
</dbReference>
<dbReference type="Gene3D" id="1.10.510.10">
    <property type="entry name" value="Transferase(Phosphotransferase) domain 1"/>
    <property type="match status" value="1"/>
</dbReference>
<sequence length="591" mass="62055">MSTEAPGHTPPSDPSGGPAEMFGPYRLEERIGRGGMGEVFRAYDTSRQRTVALKRLHGGLADDGEYQERFRRESRTAARLSSPHVIPIHDFGTIDGHLFIDMRLVSGVDLAEEIERHGRLEPARAVEIVHQVAEALDAAHDDGLVHRDVKPSNVLITQHRGRDFVYLVDFGIVRAVGAGAQSLTGTGTAIGTLAYMAPELFLNRDLDRRVDVYALGCLLFEAIAGRPPFVSEGPALMYDHLNETPPRLSEVAPGSPPALDAVLATAMAKDPARRYATAGDLAVDAAAALRGERVGGEQPTTTSPAPGPAPRASGPQGATPTVVPGPRPASGPEPWRPSQGPAPYRTAGTGMPMGGPGPFPPPPPAPGTVRYTEPGGRSPEQGGRDNGRTAAIVAGVVVVLLLVVVGAVALLVQRNAGTTTTAAPPSASTPSAPAGPSSPSAPSAPSSGTAQLSVTEVFPDAAGADCRPSGPQDRLTTSTGVDPAEAVICRYPGVAPDARVIFARWPDTAGAQAFYRDTETLGPRVDQYQTWSLPGGASQGPLYTAERDGTIYSTGLYDGLPYSWEIRTATMDQSWAVWNQLHFRPRAEIGG</sequence>
<proteinExistence type="predicted"/>
<evidence type="ECO:0000256" key="7">
    <source>
        <dbReference type="PROSITE-ProRule" id="PRU10141"/>
    </source>
</evidence>
<dbReference type="PANTHER" id="PTHR43289">
    <property type="entry name" value="MITOGEN-ACTIVATED PROTEIN KINASE KINASE KINASE 20-RELATED"/>
    <property type="match status" value="1"/>
</dbReference>
<gene>
    <name evidence="11" type="ORF">PGB27_28585</name>
</gene>
<dbReference type="SMART" id="SM00220">
    <property type="entry name" value="S_TKc"/>
    <property type="match status" value="1"/>
</dbReference>
<feature type="region of interest" description="Disordered" evidence="8">
    <location>
        <begin position="292"/>
        <end position="386"/>
    </location>
</feature>
<keyword evidence="4 7" id="KW-0547">Nucleotide-binding</keyword>
<dbReference type="PROSITE" id="PS00107">
    <property type="entry name" value="PROTEIN_KINASE_ATP"/>
    <property type="match status" value="1"/>
</dbReference>
<evidence type="ECO:0000256" key="1">
    <source>
        <dbReference type="ARBA" id="ARBA00012513"/>
    </source>
</evidence>
<keyword evidence="9" id="KW-1133">Transmembrane helix</keyword>
<keyword evidence="9" id="KW-0812">Transmembrane</keyword>
<feature type="transmembrane region" description="Helical" evidence="9">
    <location>
        <begin position="390"/>
        <end position="412"/>
    </location>
</feature>
<evidence type="ECO:0000259" key="10">
    <source>
        <dbReference type="PROSITE" id="PS50011"/>
    </source>
</evidence>
<dbReference type="CDD" id="cd14014">
    <property type="entry name" value="STKc_PknB_like"/>
    <property type="match status" value="1"/>
</dbReference>
<keyword evidence="12" id="KW-1185">Reference proteome</keyword>
<feature type="binding site" evidence="7">
    <location>
        <position position="54"/>
    </location>
    <ligand>
        <name>ATP</name>
        <dbReference type="ChEBI" id="CHEBI:30616"/>
    </ligand>
</feature>
<dbReference type="EC" id="2.7.11.1" evidence="1"/>
<evidence type="ECO:0000256" key="6">
    <source>
        <dbReference type="ARBA" id="ARBA00022840"/>
    </source>
</evidence>
<evidence type="ECO:0000256" key="8">
    <source>
        <dbReference type="SAM" id="MobiDB-lite"/>
    </source>
</evidence>
<dbReference type="PANTHER" id="PTHR43289:SF6">
    <property type="entry name" value="SERINE_THREONINE-PROTEIN KINASE NEKL-3"/>
    <property type="match status" value="1"/>
</dbReference>
<dbReference type="InterPro" id="IPR000719">
    <property type="entry name" value="Prot_kinase_dom"/>
</dbReference>
<evidence type="ECO:0000256" key="9">
    <source>
        <dbReference type="SAM" id="Phobius"/>
    </source>
</evidence>
<protein>
    <recommendedName>
        <fullName evidence="1">non-specific serine/threonine protein kinase</fullName>
        <ecNumber evidence="1">2.7.11.1</ecNumber>
    </recommendedName>
</protein>
<evidence type="ECO:0000256" key="3">
    <source>
        <dbReference type="ARBA" id="ARBA00022679"/>
    </source>
</evidence>
<dbReference type="SUPFAM" id="SSF56112">
    <property type="entry name" value="Protein kinase-like (PK-like)"/>
    <property type="match status" value="1"/>
</dbReference>
<dbReference type="InterPro" id="IPR017441">
    <property type="entry name" value="Protein_kinase_ATP_BS"/>
</dbReference>
<accession>A0ABT5T3P3</accession>
<feature type="domain" description="Protein kinase" evidence="10">
    <location>
        <begin position="25"/>
        <end position="289"/>
    </location>
</feature>
<evidence type="ECO:0000256" key="5">
    <source>
        <dbReference type="ARBA" id="ARBA00022777"/>
    </source>
</evidence>
<keyword evidence="3" id="KW-0808">Transferase</keyword>
<evidence type="ECO:0000313" key="11">
    <source>
        <dbReference type="EMBL" id="MDD7969320.1"/>
    </source>
</evidence>
<evidence type="ECO:0000256" key="4">
    <source>
        <dbReference type="ARBA" id="ARBA00022741"/>
    </source>
</evidence>
<keyword evidence="6 7" id="KW-0067">ATP-binding</keyword>
<dbReference type="RefSeq" id="WP_274203849.1">
    <property type="nucleotide sequence ID" value="NZ_JAQZAO010000022.1"/>
</dbReference>
<feature type="region of interest" description="Disordered" evidence="8">
    <location>
        <begin position="418"/>
        <end position="451"/>
    </location>
</feature>
<dbReference type="Pfam" id="PF00069">
    <property type="entry name" value="Pkinase"/>
    <property type="match status" value="1"/>
</dbReference>
<comment type="caution">
    <text evidence="11">The sequence shown here is derived from an EMBL/GenBank/DDBJ whole genome shotgun (WGS) entry which is preliminary data.</text>
</comment>
<dbReference type="GO" id="GO:0016301">
    <property type="term" value="F:kinase activity"/>
    <property type="evidence" value="ECO:0007669"/>
    <property type="project" value="UniProtKB-KW"/>
</dbReference>
<dbReference type="InterPro" id="IPR008271">
    <property type="entry name" value="Ser/Thr_kinase_AS"/>
</dbReference>
<keyword evidence="2" id="KW-0723">Serine/threonine-protein kinase</keyword>
<feature type="compositionally biased region" description="Pro residues" evidence="8">
    <location>
        <begin position="323"/>
        <end position="335"/>
    </location>
</feature>
<keyword evidence="9" id="KW-0472">Membrane</keyword>
<dbReference type="Gene3D" id="3.30.200.20">
    <property type="entry name" value="Phosphorylase Kinase, domain 1"/>
    <property type="match status" value="1"/>
</dbReference>
<feature type="compositionally biased region" description="Low complexity" evidence="8">
    <location>
        <begin position="418"/>
        <end position="450"/>
    </location>
</feature>
<dbReference type="Proteomes" id="UP001300763">
    <property type="component" value="Unassembled WGS sequence"/>
</dbReference>
<feature type="region of interest" description="Disordered" evidence="8">
    <location>
        <begin position="1"/>
        <end position="22"/>
    </location>
</feature>
<evidence type="ECO:0000313" key="12">
    <source>
        <dbReference type="Proteomes" id="UP001300763"/>
    </source>
</evidence>
<evidence type="ECO:0000256" key="2">
    <source>
        <dbReference type="ARBA" id="ARBA00022527"/>
    </source>
</evidence>
<dbReference type="PROSITE" id="PS00108">
    <property type="entry name" value="PROTEIN_KINASE_ST"/>
    <property type="match status" value="1"/>
</dbReference>
<organism evidence="11 12">
    <name type="scientific">Actinomycetospora lemnae</name>
    <dbReference type="NCBI Taxonomy" id="3019891"/>
    <lineage>
        <taxon>Bacteria</taxon>
        <taxon>Bacillati</taxon>
        <taxon>Actinomycetota</taxon>
        <taxon>Actinomycetes</taxon>
        <taxon>Pseudonocardiales</taxon>
        <taxon>Pseudonocardiaceae</taxon>
        <taxon>Actinomycetospora</taxon>
    </lineage>
</organism>